<feature type="region of interest" description="Disordered" evidence="1">
    <location>
        <begin position="52"/>
        <end position="107"/>
    </location>
</feature>
<dbReference type="AlphaFoldDB" id="A0A550BYX4"/>
<keyword evidence="2" id="KW-1133">Transmembrane helix</keyword>
<protein>
    <submittedName>
        <fullName evidence="3">Uncharacterized protein</fullName>
    </submittedName>
</protein>
<evidence type="ECO:0000313" key="4">
    <source>
        <dbReference type="Proteomes" id="UP000320762"/>
    </source>
</evidence>
<evidence type="ECO:0000256" key="2">
    <source>
        <dbReference type="SAM" id="Phobius"/>
    </source>
</evidence>
<name>A0A550BYX4_9AGAR</name>
<comment type="caution">
    <text evidence="3">The sequence shown here is derived from an EMBL/GenBank/DDBJ whole genome shotgun (WGS) entry which is preliminary data.</text>
</comment>
<keyword evidence="2" id="KW-0812">Transmembrane</keyword>
<sequence length="174" mass="18985">MLSSLSSIDACFLESCPPFVRAFFFIFVFSVTFLLLPIFSLLSIISFLSTFSSSPSPLPVPSPSRTSSPSRPSPPTQSSSPLHPSPSSPHSSSHFSPFAPQSPLAPGPPCHAGQDVSLCRSFPARYLVLARRVFFACLSFSARCSPFPACFHPHTSFLRRFFHMVILTGKWGIS</sequence>
<reference evidence="3 4" key="1">
    <citation type="journal article" date="2019" name="New Phytol.">
        <title>Comparative genomics reveals unique wood-decay strategies and fruiting body development in the Schizophyllaceae.</title>
        <authorList>
            <person name="Almasi E."/>
            <person name="Sahu N."/>
            <person name="Krizsan K."/>
            <person name="Balint B."/>
            <person name="Kovacs G.M."/>
            <person name="Kiss B."/>
            <person name="Cseklye J."/>
            <person name="Drula E."/>
            <person name="Henrissat B."/>
            <person name="Nagy I."/>
            <person name="Chovatia M."/>
            <person name="Adam C."/>
            <person name="LaButti K."/>
            <person name="Lipzen A."/>
            <person name="Riley R."/>
            <person name="Grigoriev I.V."/>
            <person name="Nagy L.G."/>
        </authorList>
    </citation>
    <scope>NUCLEOTIDE SEQUENCE [LARGE SCALE GENOMIC DNA]</scope>
    <source>
        <strain evidence="3 4">NL-1724</strain>
    </source>
</reference>
<feature type="transmembrane region" description="Helical" evidence="2">
    <location>
        <begin position="22"/>
        <end position="48"/>
    </location>
</feature>
<organism evidence="3 4">
    <name type="scientific">Schizophyllum amplum</name>
    <dbReference type="NCBI Taxonomy" id="97359"/>
    <lineage>
        <taxon>Eukaryota</taxon>
        <taxon>Fungi</taxon>
        <taxon>Dikarya</taxon>
        <taxon>Basidiomycota</taxon>
        <taxon>Agaricomycotina</taxon>
        <taxon>Agaricomycetes</taxon>
        <taxon>Agaricomycetidae</taxon>
        <taxon>Agaricales</taxon>
        <taxon>Schizophyllaceae</taxon>
        <taxon>Schizophyllum</taxon>
    </lineage>
</organism>
<accession>A0A550BYX4</accession>
<feature type="compositionally biased region" description="Low complexity" evidence="1">
    <location>
        <begin position="88"/>
        <end position="102"/>
    </location>
</feature>
<feature type="compositionally biased region" description="Low complexity" evidence="1">
    <location>
        <begin position="63"/>
        <end position="82"/>
    </location>
</feature>
<dbReference type="EMBL" id="VDMD01000043">
    <property type="protein sequence ID" value="TRM57759.1"/>
    <property type="molecule type" value="Genomic_DNA"/>
</dbReference>
<gene>
    <name evidence="3" type="ORF">BD626DRAFT_513965</name>
</gene>
<keyword evidence="2" id="KW-0472">Membrane</keyword>
<keyword evidence="4" id="KW-1185">Reference proteome</keyword>
<proteinExistence type="predicted"/>
<evidence type="ECO:0000313" key="3">
    <source>
        <dbReference type="EMBL" id="TRM57759.1"/>
    </source>
</evidence>
<evidence type="ECO:0000256" key="1">
    <source>
        <dbReference type="SAM" id="MobiDB-lite"/>
    </source>
</evidence>
<dbReference type="Proteomes" id="UP000320762">
    <property type="component" value="Unassembled WGS sequence"/>
</dbReference>